<gene>
    <name evidence="2" type="ORF">NDU88_003044</name>
</gene>
<feature type="compositionally biased region" description="Basic and acidic residues" evidence="1">
    <location>
        <begin position="59"/>
        <end position="70"/>
    </location>
</feature>
<dbReference type="EMBL" id="JANPWB010000001">
    <property type="protein sequence ID" value="KAJ1215435.1"/>
    <property type="molecule type" value="Genomic_DNA"/>
</dbReference>
<feature type="region of interest" description="Disordered" evidence="1">
    <location>
        <begin position="1"/>
        <end position="82"/>
    </location>
</feature>
<accession>A0AAV7WN90</accession>
<keyword evidence="3" id="KW-1185">Reference proteome</keyword>
<feature type="compositionally biased region" description="Basic and acidic residues" evidence="1">
    <location>
        <begin position="22"/>
        <end position="31"/>
    </location>
</feature>
<evidence type="ECO:0000313" key="2">
    <source>
        <dbReference type="EMBL" id="KAJ1215435.1"/>
    </source>
</evidence>
<protein>
    <submittedName>
        <fullName evidence="2">Uncharacterized protein</fullName>
    </submittedName>
</protein>
<sequence>MGTALVPASRDRQEPPGPGLETSRHPVRPERGPAGGRARSRRRRRQADPDLTGSGADRSPVDRWTRHQEPEYLYSAGGGATL</sequence>
<comment type="caution">
    <text evidence="2">The sequence shown here is derived from an EMBL/GenBank/DDBJ whole genome shotgun (WGS) entry which is preliminary data.</text>
</comment>
<name>A0AAV7WN90_PLEWA</name>
<dbReference type="AlphaFoldDB" id="A0AAV7WN90"/>
<reference evidence="2" key="1">
    <citation type="journal article" date="2022" name="bioRxiv">
        <title>Sequencing and chromosome-scale assembly of the giantPleurodeles waltlgenome.</title>
        <authorList>
            <person name="Brown T."/>
            <person name="Elewa A."/>
            <person name="Iarovenko S."/>
            <person name="Subramanian E."/>
            <person name="Araus A.J."/>
            <person name="Petzold A."/>
            <person name="Susuki M."/>
            <person name="Suzuki K.-i.T."/>
            <person name="Hayashi T."/>
            <person name="Toyoda A."/>
            <person name="Oliveira C."/>
            <person name="Osipova E."/>
            <person name="Leigh N.D."/>
            <person name="Simon A."/>
            <person name="Yun M.H."/>
        </authorList>
    </citation>
    <scope>NUCLEOTIDE SEQUENCE</scope>
    <source>
        <strain evidence="2">20211129_DDA</strain>
        <tissue evidence="2">Liver</tissue>
    </source>
</reference>
<evidence type="ECO:0000313" key="3">
    <source>
        <dbReference type="Proteomes" id="UP001066276"/>
    </source>
</evidence>
<evidence type="ECO:0000256" key="1">
    <source>
        <dbReference type="SAM" id="MobiDB-lite"/>
    </source>
</evidence>
<proteinExistence type="predicted"/>
<organism evidence="2 3">
    <name type="scientific">Pleurodeles waltl</name>
    <name type="common">Iberian ribbed newt</name>
    <dbReference type="NCBI Taxonomy" id="8319"/>
    <lineage>
        <taxon>Eukaryota</taxon>
        <taxon>Metazoa</taxon>
        <taxon>Chordata</taxon>
        <taxon>Craniata</taxon>
        <taxon>Vertebrata</taxon>
        <taxon>Euteleostomi</taxon>
        <taxon>Amphibia</taxon>
        <taxon>Batrachia</taxon>
        <taxon>Caudata</taxon>
        <taxon>Salamandroidea</taxon>
        <taxon>Salamandridae</taxon>
        <taxon>Pleurodelinae</taxon>
        <taxon>Pleurodeles</taxon>
    </lineage>
</organism>
<dbReference type="Proteomes" id="UP001066276">
    <property type="component" value="Chromosome 1_1"/>
</dbReference>